<keyword evidence="4 5" id="KW-0963">Cytoplasm</keyword>
<dbReference type="InterPro" id="IPR003783">
    <property type="entry name" value="Regulatory_RecX"/>
</dbReference>
<proteinExistence type="inferred from homology"/>
<dbReference type="HAMAP" id="MF_01114">
    <property type="entry name" value="RecX"/>
    <property type="match status" value="1"/>
</dbReference>
<dbReference type="Pfam" id="PF21982">
    <property type="entry name" value="RecX_HTH1"/>
    <property type="match status" value="1"/>
</dbReference>
<dbReference type="InterPro" id="IPR036388">
    <property type="entry name" value="WH-like_DNA-bd_sf"/>
</dbReference>
<accession>A0A2S5SQG0</accession>
<dbReference type="Gene3D" id="1.10.10.10">
    <property type="entry name" value="Winged helix-like DNA-binding domain superfamily/Winged helix DNA-binding domain"/>
    <property type="match status" value="3"/>
</dbReference>
<dbReference type="InterPro" id="IPR053925">
    <property type="entry name" value="RecX_HTH_3rd"/>
</dbReference>
<gene>
    <name evidence="5" type="primary">recX</name>
    <name evidence="9" type="ORF">C1704_16795</name>
</gene>
<dbReference type="AlphaFoldDB" id="A0A2S5SQG0"/>
<dbReference type="Proteomes" id="UP000238605">
    <property type="component" value="Unassembled WGS sequence"/>
</dbReference>
<feature type="domain" description="RecX second three-helical" evidence="6">
    <location>
        <begin position="54"/>
        <end position="92"/>
    </location>
</feature>
<dbReference type="Pfam" id="PF02631">
    <property type="entry name" value="RecX_HTH2"/>
    <property type="match status" value="1"/>
</dbReference>
<dbReference type="NCBIfam" id="NF001055">
    <property type="entry name" value="PRK00117.2-5"/>
    <property type="match status" value="1"/>
</dbReference>
<dbReference type="Pfam" id="PF21981">
    <property type="entry name" value="RecX_HTH3"/>
    <property type="match status" value="1"/>
</dbReference>
<comment type="similarity">
    <text evidence="2 5">Belongs to the RecX family.</text>
</comment>
<dbReference type="PANTHER" id="PTHR33602:SF1">
    <property type="entry name" value="REGULATORY PROTEIN RECX FAMILY PROTEIN"/>
    <property type="match status" value="1"/>
</dbReference>
<feature type="domain" description="RecX third three-helical" evidence="7">
    <location>
        <begin position="100"/>
        <end position="144"/>
    </location>
</feature>
<evidence type="ECO:0000256" key="2">
    <source>
        <dbReference type="ARBA" id="ARBA00009695"/>
    </source>
</evidence>
<dbReference type="GO" id="GO:0006282">
    <property type="term" value="P:regulation of DNA repair"/>
    <property type="evidence" value="ECO:0007669"/>
    <property type="project" value="UniProtKB-UniRule"/>
</dbReference>
<name>A0A2S5SQG0_9BURK</name>
<evidence type="ECO:0000313" key="10">
    <source>
        <dbReference type="Proteomes" id="UP000238605"/>
    </source>
</evidence>
<evidence type="ECO:0000259" key="7">
    <source>
        <dbReference type="Pfam" id="PF21981"/>
    </source>
</evidence>
<dbReference type="GO" id="GO:0005737">
    <property type="term" value="C:cytoplasm"/>
    <property type="evidence" value="ECO:0007669"/>
    <property type="project" value="UniProtKB-SubCell"/>
</dbReference>
<evidence type="ECO:0000256" key="4">
    <source>
        <dbReference type="ARBA" id="ARBA00022490"/>
    </source>
</evidence>
<organism evidence="9 10">
    <name type="scientific">Caldimonas caldifontis</name>
    <dbReference type="NCBI Taxonomy" id="1452508"/>
    <lineage>
        <taxon>Bacteria</taxon>
        <taxon>Pseudomonadati</taxon>
        <taxon>Pseudomonadota</taxon>
        <taxon>Betaproteobacteria</taxon>
        <taxon>Burkholderiales</taxon>
        <taxon>Sphaerotilaceae</taxon>
        <taxon>Caldimonas</taxon>
    </lineage>
</organism>
<protein>
    <recommendedName>
        <fullName evidence="3 5">Regulatory protein RecX</fullName>
    </recommendedName>
</protein>
<comment type="caution">
    <text evidence="9">The sequence shown here is derived from an EMBL/GenBank/DDBJ whole genome shotgun (WGS) entry which is preliminary data.</text>
</comment>
<dbReference type="PANTHER" id="PTHR33602">
    <property type="entry name" value="REGULATORY PROTEIN RECX FAMILY PROTEIN"/>
    <property type="match status" value="1"/>
</dbReference>
<evidence type="ECO:0000259" key="6">
    <source>
        <dbReference type="Pfam" id="PF02631"/>
    </source>
</evidence>
<reference evidence="9 10" key="1">
    <citation type="submission" date="2018-02" db="EMBL/GenBank/DDBJ databases">
        <title>Reclassifiation of [Polyangium] brachysporum DSM 7029 as Guopingzhaonella breviflexa gen. nov., sp. nov., a member of the family Comamonadaceae.</title>
        <authorList>
            <person name="Tang B."/>
        </authorList>
    </citation>
    <scope>NUCLEOTIDE SEQUENCE [LARGE SCALE GENOMIC DNA]</scope>
    <source>
        <strain evidence="9 10">BCRC 80649</strain>
    </source>
</reference>
<keyword evidence="10" id="KW-1185">Reference proteome</keyword>
<evidence type="ECO:0000256" key="5">
    <source>
        <dbReference type="HAMAP-Rule" id="MF_01114"/>
    </source>
</evidence>
<comment type="subcellular location">
    <subcellularLocation>
        <location evidence="1 5">Cytoplasm</location>
    </subcellularLocation>
</comment>
<dbReference type="InterPro" id="IPR053924">
    <property type="entry name" value="RecX_HTH_2nd"/>
</dbReference>
<comment type="function">
    <text evidence="5">Modulates RecA activity.</text>
</comment>
<sequence length="150" mass="16569">MGFAKLSLKGRALKYLAQREHSRVELARKLAPHADDANDIDTVLDALEAAGWLSEARFVESVLHRKAARLGTARIRQELQGHGLAPEAVAGAVEQLRGSELERARAIWTRRFGGDAPTDATERARQMRFLAARGFATEVIRRVVRGGEDD</sequence>
<evidence type="ECO:0000313" key="9">
    <source>
        <dbReference type="EMBL" id="PPE64965.1"/>
    </source>
</evidence>
<dbReference type="InterPro" id="IPR053926">
    <property type="entry name" value="RecX_HTH_1st"/>
</dbReference>
<feature type="domain" description="RecX first three-helical" evidence="8">
    <location>
        <begin position="10"/>
        <end position="45"/>
    </location>
</feature>
<evidence type="ECO:0000256" key="3">
    <source>
        <dbReference type="ARBA" id="ARBA00018111"/>
    </source>
</evidence>
<dbReference type="OrthoDB" id="5295441at2"/>
<dbReference type="EMBL" id="PSNX01000019">
    <property type="protein sequence ID" value="PPE64965.1"/>
    <property type="molecule type" value="Genomic_DNA"/>
</dbReference>
<evidence type="ECO:0000259" key="8">
    <source>
        <dbReference type="Pfam" id="PF21982"/>
    </source>
</evidence>
<dbReference type="RefSeq" id="WP_104303896.1">
    <property type="nucleotide sequence ID" value="NZ_PSNX01000019.1"/>
</dbReference>
<evidence type="ECO:0000256" key="1">
    <source>
        <dbReference type="ARBA" id="ARBA00004496"/>
    </source>
</evidence>